<protein>
    <submittedName>
        <fullName evidence="3">Uncharacterized protein</fullName>
    </submittedName>
</protein>
<organism evidence="3 4">
    <name type="scientific">Ascobolus immersus RN42</name>
    <dbReference type="NCBI Taxonomy" id="1160509"/>
    <lineage>
        <taxon>Eukaryota</taxon>
        <taxon>Fungi</taxon>
        <taxon>Dikarya</taxon>
        <taxon>Ascomycota</taxon>
        <taxon>Pezizomycotina</taxon>
        <taxon>Pezizomycetes</taxon>
        <taxon>Pezizales</taxon>
        <taxon>Ascobolaceae</taxon>
        <taxon>Ascobolus</taxon>
    </lineage>
</organism>
<accession>A0A3N4IM27</accession>
<evidence type="ECO:0000313" key="3">
    <source>
        <dbReference type="EMBL" id="RPA85768.1"/>
    </source>
</evidence>
<evidence type="ECO:0000313" key="4">
    <source>
        <dbReference type="Proteomes" id="UP000275078"/>
    </source>
</evidence>
<keyword evidence="4" id="KW-1185">Reference proteome</keyword>
<feature type="compositionally biased region" description="Basic and acidic residues" evidence="2">
    <location>
        <begin position="638"/>
        <end position="648"/>
    </location>
</feature>
<gene>
    <name evidence="3" type="ORF">BJ508DRAFT_350348</name>
</gene>
<dbReference type="Proteomes" id="UP000275078">
    <property type="component" value="Unassembled WGS sequence"/>
</dbReference>
<proteinExistence type="predicted"/>
<keyword evidence="1" id="KW-0175">Coiled coil</keyword>
<name>A0A3N4IM27_ASCIM</name>
<feature type="coiled-coil region" evidence="1">
    <location>
        <begin position="145"/>
        <end position="200"/>
    </location>
</feature>
<feature type="region of interest" description="Disordered" evidence="2">
    <location>
        <begin position="515"/>
        <end position="536"/>
    </location>
</feature>
<dbReference type="AlphaFoldDB" id="A0A3N4IM27"/>
<evidence type="ECO:0000256" key="2">
    <source>
        <dbReference type="SAM" id="MobiDB-lite"/>
    </source>
</evidence>
<feature type="compositionally biased region" description="Basic and acidic residues" evidence="2">
    <location>
        <begin position="664"/>
        <end position="712"/>
    </location>
</feature>
<sequence>MSDLTEPHPFRGRLRPRPISPSPSEYFSLTAEQQACCTCCAKPTVKIDQATKRPVTTVAFQCALPECSKLRCVDCMMACRKFECGQSCADAEKEEEWVRPVAKIREGVCREGHEVQEEEVLGLREGLQETFKAHVDAVETVVERVEKLGIEVKVIESEVAEVKKEIEDGARTDEHMTDEVDELEKDMEEIIAGLEEADLEEIGQELDGIRRDLAVSDARLPIAPIAVLDEKLVGDGDVVSDAPIALSGDDNCREPTSSDSHRLGVSITILNEELVGDGDVAPDAPVPTLGDGIGTGLTDSDSHRVDAPIAILDDELVGNGDAAPDAPIPFLGDGIQVDLTGLNSHQTDAHLSVLTDELLGHGDQAPDAPLPTDQTSFDSYQPAASIAVLDDELSGNGLLAPCAPIPFPGNDPTTTGASSGAGSGFVTPDPIPFPDDHDDPILHGHEPEAMHFDDAAQLIGAAEDKWKEEMEMEELREAEEAVGQQKEWMENGEDGDAVPMLALIGPSFDELEEAEETVRQAKETGTGRSDHGENTYRQVDSGLDDLDEAEEAVGDVKLANIDLDEVENVARGTQEHRRSEVLFPIYNDEPVGYEGQPEIPGRHKSAGLEAKASEDEQDLPYLDTAAILPGSNTSLNVEESKQNEDEKCPNTSKPAPGVQSDVAEASHLDNDDPGHDPILAERVEREGKHAKRASERAEPAETGHRISDRREI</sequence>
<evidence type="ECO:0000256" key="1">
    <source>
        <dbReference type="SAM" id="Coils"/>
    </source>
</evidence>
<dbReference type="EMBL" id="ML119652">
    <property type="protein sequence ID" value="RPA85768.1"/>
    <property type="molecule type" value="Genomic_DNA"/>
</dbReference>
<feature type="region of interest" description="Disordered" evidence="2">
    <location>
        <begin position="588"/>
        <end position="712"/>
    </location>
</feature>
<reference evidence="3 4" key="1">
    <citation type="journal article" date="2018" name="Nat. Ecol. Evol.">
        <title>Pezizomycetes genomes reveal the molecular basis of ectomycorrhizal truffle lifestyle.</title>
        <authorList>
            <person name="Murat C."/>
            <person name="Payen T."/>
            <person name="Noel B."/>
            <person name="Kuo A."/>
            <person name="Morin E."/>
            <person name="Chen J."/>
            <person name="Kohler A."/>
            <person name="Krizsan K."/>
            <person name="Balestrini R."/>
            <person name="Da Silva C."/>
            <person name="Montanini B."/>
            <person name="Hainaut M."/>
            <person name="Levati E."/>
            <person name="Barry K.W."/>
            <person name="Belfiori B."/>
            <person name="Cichocki N."/>
            <person name="Clum A."/>
            <person name="Dockter R.B."/>
            <person name="Fauchery L."/>
            <person name="Guy J."/>
            <person name="Iotti M."/>
            <person name="Le Tacon F."/>
            <person name="Lindquist E.A."/>
            <person name="Lipzen A."/>
            <person name="Malagnac F."/>
            <person name="Mello A."/>
            <person name="Molinier V."/>
            <person name="Miyauchi S."/>
            <person name="Poulain J."/>
            <person name="Riccioni C."/>
            <person name="Rubini A."/>
            <person name="Sitrit Y."/>
            <person name="Splivallo R."/>
            <person name="Traeger S."/>
            <person name="Wang M."/>
            <person name="Zifcakova L."/>
            <person name="Wipf D."/>
            <person name="Zambonelli A."/>
            <person name="Paolocci F."/>
            <person name="Nowrousian M."/>
            <person name="Ottonello S."/>
            <person name="Baldrian P."/>
            <person name="Spatafora J.W."/>
            <person name="Henrissat B."/>
            <person name="Nagy L.G."/>
            <person name="Aury J.M."/>
            <person name="Wincker P."/>
            <person name="Grigoriev I.V."/>
            <person name="Bonfante P."/>
            <person name="Martin F.M."/>
        </authorList>
    </citation>
    <scope>NUCLEOTIDE SEQUENCE [LARGE SCALE GENOMIC DNA]</scope>
    <source>
        <strain evidence="3 4">RN42</strain>
    </source>
</reference>